<name>A0ABW4KXA8_9BURK</name>
<feature type="signal peptide" evidence="1">
    <location>
        <begin position="1"/>
        <end position="19"/>
    </location>
</feature>
<proteinExistence type="predicted"/>
<sequence>MKTALLRLALGTCALAASAADVSMPVPGAQNAAGERVLTFIAKDPPGQRCNGNLQVAAEIANTYRVPIQLLPSSLAEDMPAPAVFYGNQLIVADGKDFNGAASYQIVADVLEMEGVAKQARSGLLFQGAVRKDLDTLKASIKSGGK</sequence>
<protein>
    <recommendedName>
        <fullName evidence="4">DUF302 domain-containing protein</fullName>
    </recommendedName>
</protein>
<organism evidence="2 3">
    <name type="scientific">Ottowia flava</name>
    <dbReference type="NCBI Taxonomy" id="2675430"/>
    <lineage>
        <taxon>Bacteria</taxon>
        <taxon>Pseudomonadati</taxon>
        <taxon>Pseudomonadota</taxon>
        <taxon>Betaproteobacteria</taxon>
        <taxon>Burkholderiales</taxon>
        <taxon>Comamonadaceae</taxon>
        <taxon>Ottowia</taxon>
    </lineage>
</organism>
<reference evidence="3" key="1">
    <citation type="journal article" date="2019" name="Int. J. Syst. Evol. Microbiol.">
        <title>The Global Catalogue of Microorganisms (GCM) 10K type strain sequencing project: providing services to taxonomists for standard genome sequencing and annotation.</title>
        <authorList>
            <consortium name="The Broad Institute Genomics Platform"/>
            <consortium name="The Broad Institute Genome Sequencing Center for Infectious Disease"/>
            <person name="Wu L."/>
            <person name="Ma J."/>
        </authorList>
    </citation>
    <scope>NUCLEOTIDE SEQUENCE [LARGE SCALE GENOMIC DNA]</scope>
    <source>
        <strain evidence="3">LMG 29247</strain>
    </source>
</reference>
<comment type="caution">
    <text evidence="2">The sequence shown here is derived from an EMBL/GenBank/DDBJ whole genome shotgun (WGS) entry which is preliminary data.</text>
</comment>
<feature type="chain" id="PRO_5045339893" description="DUF302 domain-containing protein" evidence="1">
    <location>
        <begin position="20"/>
        <end position="146"/>
    </location>
</feature>
<dbReference type="RefSeq" id="WP_147912357.1">
    <property type="nucleotide sequence ID" value="NZ_JBHUEJ010000036.1"/>
</dbReference>
<keyword evidence="3" id="KW-1185">Reference proteome</keyword>
<gene>
    <name evidence="2" type="ORF">ACFSF0_15675</name>
</gene>
<dbReference type="Proteomes" id="UP001597304">
    <property type="component" value="Unassembled WGS sequence"/>
</dbReference>
<dbReference type="EMBL" id="JBHUEJ010000036">
    <property type="protein sequence ID" value="MFD1712051.1"/>
    <property type="molecule type" value="Genomic_DNA"/>
</dbReference>
<accession>A0ABW4KXA8</accession>
<evidence type="ECO:0000313" key="3">
    <source>
        <dbReference type="Proteomes" id="UP001597304"/>
    </source>
</evidence>
<evidence type="ECO:0000256" key="1">
    <source>
        <dbReference type="SAM" id="SignalP"/>
    </source>
</evidence>
<keyword evidence="1" id="KW-0732">Signal</keyword>
<evidence type="ECO:0000313" key="2">
    <source>
        <dbReference type="EMBL" id="MFD1712051.1"/>
    </source>
</evidence>
<evidence type="ECO:0008006" key="4">
    <source>
        <dbReference type="Google" id="ProtNLM"/>
    </source>
</evidence>